<gene>
    <name evidence="1" type="ORF">EJ08DRAFT_676920</name>
</gene>
<dbReference type="InterPro" id="IPR038883">
    <property type="entry name" value="AN11006-like"/>
</dbReference>
<organism evidence="1 2">
    <name type="scientific">Tothia fuscella</name>
    <dbReference type="NCBI Taxonomy" id="1048955"/>
    <lineage>
        <taxon>Eukaryota</taxon>
        <taxon>Fungi</taxon>
        <taxon>Dikarya</taxon>
        <taxon>Ascomycota</taxon>
        <taxon>Pezizomycotina</taxon>
        <taxon>Dothideomycetes</taxon>
        <taxon>Pleosporomycetidae</taxon>
        <taxon>Venturiales</taxon>
        <taxon>Cylindrosympodiaceae</taxon>
        <taxon>Tothia</taxon>
    </lineage>
</organism>
<sequence length="278" mass="32171">MGNRVDEGALPPWYLTTVIVNSNAAPNNKRASFLSLPSEIRQMIYGYTTPIDHTLYITELAISYPKPSILANTLYQRNEPNILPPIMRTNLTIFFESWKPFLQANRFGINSTKDIEYMTNMLSKQHNSQLYIRHLKFPTLFLSLPAISFSTAFALINSCPNLQTLSFVCAFWWLSPRYFDCTDHNTRLLTPPYTPEELMRSLKLDQLDGLQRLKRVKYVVEYVQGEENQKGEAVENGAKIVRPWLKEQGKGWEFVVKGHQLEEDWVSLMGSRNRWVDG</sequence>
<dbReference type="AlphaFoldDB" id="A0A9P4NYH4"/>
<evidence type="ECO:0000313" key="2">
    <source>
        <dbReference type="Proteomes" id="UP000800235"/>
    </source>
</evidence>
<dbReference type="EMBL" id="MU007021">
    <property type="protein sequence ID" value="KAF2433406.1"/>
    <property type="molecule type" value="Genomic_DNA"/>
</dbReference>
<dbReference type="PANTHER" id="PTHR42085">
    <property type="entry name" value="F-BOX DOMAIN-CONTAINING PROTEIN"/>
    <property type="match status" value="1"/>
</dbReference>
<protein>
    <recommendedName>
        <fullName evidence="3">F-box domain-containing protein</fullName>
    </recommendedName>
</protein>
<evidence type="ECO:0000313" key="1">
    <source>
        <dbReference type="EMBL" id="KAF2433406.1"/>
    </source>
</evidence>
<proteinExistence type="predicted"/>
<keyword evidence="2" id="KW-1185">Reference proteome</keyword>
<reference evidence="1" key="1">
    <citation type="journal article" date="2020" name="Stud. Mycol.">
        <title>101 Dothideomycetes genomes: a test case for predicting lifestyles and emergence of pathogens.</title>
        <authorList>
            <person name="Haridas S."/>
            <person name="Albert R."/>
            <person name="Binder M."/>
            <person name="Bloem J."/>
            <person name="Labutti K."/>
            <person name="Salamov A."/>
            <person name="Andreopoulos B."/>
            <person name="Baker S."/>
            <person name="Barry K."/>
            <person name="Bills G."/>
            <person name="Bluhm B."/>
            <person name="Cannon C."/>
            <person name="Castanera R."/>
            <person name="Culley D."/>
            <person name="Daum C."/>
            <person name="Ezra D."/>
            <person name="Gonzalez J."/>
            <person name="Henrissat B."/>
            <person name="Kuo A."/>
            <person name="Liang C."/>
            <person name="Lipzen A."/>
            <person name="Lutzoni F."/>
            <person name="Magnuson J."/>
            <person name="Mondo S."/>
            <person name="Nolan M."/>
            <person name="Ohm R."/>
            <person name="Pangilinan J."/>
            <person name="Park H.-J."/>
            <person name="Ramirez L."/>
            <person name="Alfaro M."/>
            <person name="Sun H."/>
            <person name="Tritt A."/>
            <person name="Yoshinaga Y."/>
            <person name="Zwiers L.-H."/>
            <person name="Turgeon B."/>
            <person name="Goodwin S."/>
            <person name="Spatafora J."/>
            <person name="Crous P."/>
            <person name="Grigoriev I."/>
        </authorList>
    </citation>
    <scope>NUCLEOTIDE SEQUENCE</scope>
    <source>
        <strain evidence="1">CBS 130266</strain>
    </source>
</reference>
<accession>A0A9P4NYH4</accession>
<dbReference type="Proteomes" id="UP000800235">
    <property type="component" value="Unassembled WGS sequence"/>
</dbReference>
<dbReference type="PANTHER" id="PTHR42085:SF2">
    <property type="entry name" value="F-BOX DOMAIN-CONTAINING PROTEIN"/>
    <property type="match status" value="1"/>
</dbReference>
<name>A0A9P4NYH4_9PEZI</name>
<evidence type="ECO:0008006" key="3">
    <source>
        <dbReference type="Google" id="ProtNLM"/>
    </source>
</evidence>
<comment type="caution">
    <text evidence="1">The sequence shown here is derived from an EMBL/GenBank/DDBJ whole genome shotgun (WGS) entry which is preliminary data.</text>
</comment>